<evidence type="ECO:0000313" key="2">
    <source>
        <dbReference type="EMBL" id="KAF1759268.1"/>
    </source>
</evidence>
<dbReference type="PANTHER" id="PTHR13357">
    <property type="entry name" value="SH3 ADAPTER PROTEIN SPIN90 NCK INTERACTING PROTEIN WITH SH3 DOMAIN"/>
    <property type="match status" value="1"/>
</dbReference>
<dbReference type="Proteomes" id="UP000483820">
    <property type="component" value="Chromosome IV"/>
</dbReference>
<dbReference type="InterPro" id="IPR018556">
    <property type="entry name" value="SPIN90/Ldb17_LRD"/>
</dbReference>
<organism evidence="2 3">
    <name type="scientific">Caenorhabditis remanei</name>
    <name type="common">Caenorhabditis vulgaris</name>
    <dbReference type="NCBI Taxonomy" id="31234"/>
    <lineage>
        <taxon>Eukaryota</taxon>
        <taxon>Metazoa</taxon>
        <taxon>Ecdysozoa</taxon>
        <taxon>Nematoda</taxon>
        <taxon>Chromadorea</taxon>
        <taxon>Rhabditida</taxon>
        <taxon>Rhabditina</taxon>
        <taxon>Rhabditomorpha</taxon>
        <taxon>Rhabditoidea</taxon>
        <taxon>Rhabditidae</taxon>
        <taxon>Peloderinae</taxon>
        <taxon>Caenorhabditis</taxon>
    </lineage>
</organism>
<dbReference type="Pfam" id="PF09431">
    <property type="entry name" value="SPIN90_LRD"/>
    <property type="match status" value="1"/>
</dbReference>
<reference evidence="2 3" key="1">
    <citation type="submission" date="2019-12" db="EMBL/GenBank/DDBJ databases">
        <title>Chromosome-level assembly of the Caenorhabditis remanei genome.</title>
        <authorList>
            <person name="Teterina A.A."/>
            <person name="Willis J.H."/>
            <person name="Phillips P.C."/>
        </authorList>
    </citation>
    <scope>NUCLEOTIDE SEQUENCE [LARGE SCALE GENOMIC DNA]</scope>
    <source>
        <strain evidence="2 3">PX506</strain>
        <tissue evidence="2">Whole organism</tissue>
    </source>
</reference>
<dbReference type="GO" id="GO:0006897">
    <property type="term" value="P:endocytosis"/>
    <property type="evidence" value="ECO:0007669"/>
    <property type="project" value="TreeGrafter"/>
</dbReference>
<evidence type="ECO:0000313" key="3">
    <source>
        <dbReference type="Proteomes" id="UP000483820"/>
    </source>
</evidence>
<feature type="domain" description="SPIN90/Ldb17 leucine-rich" evidence="1">
    <location>
        <begin position="263"/>
        <end position="354"/>
    </location>
</feature>
<dbReference type="InterPro" id="IPR030125">
    <property type="entry name" value="SPIN90/Ldb17"/>
</dbReference>
<protein>
    <recommendedName>
        <fullName evidence="1">SPIN90/Ldb17 leucine-rich domain-containing protein</fullName>
    </recommendedName>
</protein>
<dbReference type="RefSeq" id="XP_003099033.2">
    <property type="nucleotide sequence ID" value="XM_003098985.2"/>
</dbReference>
<name>A0A6A5GUW4_CAERE</name>
<dbReference type="AlphaFoldDB" id="A0A6A5GUW4"/>
<dbReference type="CTD" id="9817188"/>
<accession>A0A6A5GUW4</accession>
<comment type="caution">
    <text evidence="2">The sequence shown here is derived from an EMBL/GenBank/DDBJ whole genome shotgun (WGS) entry which is preliminary data.</text>
</comment>
<dbReference type="GeneID" id="9817188"/>
<dbReference type="SUPFAM" id="SSF48371">
    <property type="entry name" value="ARM repeat"/>
    <property type="match status" value="1"/>
</dbReference>
<dbReference type="EMBL" id="WUAV01000004">
    <property type="protein sequence ID" value="KAF1759268.1"/>
    <property type="molecule type" value="Genomic_DNA"/>
</dbReference>
<gene>
    <name evidence="2" type="ORF">GCK72_015732</name>
</gene>
<proteinExistence type="predicted"/>
<dbReference type="PANTHER" id="PTHR13357:SF1">
    <property type="entry name" value="NCK-INTERACTING PROTEIN WITH SH3 DOMAIN"/>
    <property type="match status" value="1"/>
</dbReference>
<dbReference type="InterPro" id="IPR016024">
    <property type="entry name" value="ARM-type_fold"/>
</dbReference>
<sequence length="369" mass="42216">MYTLSFDPQKLIAECVDTIRAVTDAPLVNCDIALQSVLQILKPHLGSSETFTTLEKCSQNYQVDIATCHDRRVLEESAAALFDSFQEKQELSYTAEQDDETICTQLVVFCDIVKKTDRRIPLAVISANHWDWLNQLLIVLQTDQNDTVREHLLTTLQVLMEQCGEPVKRTLLDTQLAISLVPLTQKSNGIQIPALKILALMYSVEGDVDQVAVPLEQMDHLNTEYFRRLYHHINDYHKTDVLELCTNFGGLLENQQDSAPFSLFEPMRDDPYSCSEFGIVLIQEMNRKCTVRRLKFLHHVIELGEAVLTKMFYENDLKVLAHVLARESINHDEKPVRRLCLASLRLLLSTETVKSDEDIEYALDNFDEA</sequence>
<dbReference type="GO" id="GO:0071933">
    <property type="term" value="F:Arp2/3 complex binding"/>
    <property type="evidence" value="ECO:0007669"/>
    <property type="project" value="TreeGrafter"/>
</dbReference>
<dbReference type="KEGG" id="crq:GCK72_015732"/>
<evidence type="ECO:0000259" key="1">
    <source>
        <dbReference type="Pfam" id="PF09431"/>
    </source>
</evidence>